<dbReference type="Pfam" id="PF02518">
    <property type="entry name" value="HATPase_c"/>
    <property type="match status" value="1"/>
</dbReference>
<dbReference type="InterPro" id="IPR036890">
    <property type="entry name" value="HATPase_C_sf"/>
</dbReference>
<dbReference type="AlphaFoldDB" id="A0A328C935"/>
<dbReference type="OrthoDB" id="9787707at2"/>
<evidence type="ECO:0000256" key="8">
    <source>
        <dbReference type="ARBA" id="ARBA00023012"/>
    </source>
</evidence>
<keyword evidence="3" id="KW-0597">Phosphoprotein</keyword>
<keyword evidence="11" id="KW-1185">Reference proteome</keyword>
<dbReference type="SMART" id="SM00387">
    <property type="entry name" value="HATPase_c"/>
    <property type="match status" value="1"/>
</dbReference>
<evidence type="ECO:0000256" key="5">
    <source>
        <dbReference type="ARBA" id="ARBA00022741"/>
    </source>
</evidence>
<dbReference type="Proteomes" id="UP000249169">
    <property type="component" value="Unassembled WGS sequence"/>
</dbReference>
<proteinExistence type="predicted"/>
<dbReference type="InterPro" id="IPR005467">
    <property type="entry name" value="His_kinase_dom"/>
</dbReference>
<keyword evidence="6" id="KW-0418">Kinase</keyword>
<dbReference type="Gene3D" id="3.30.565.10">
    <property type="entry name" value="Histidine kinase-like ATPase, C-terminal domain"/>
    <property type="match status" value="1"/>
</dbReference>
<dbReference type="SUPFAM" id="SSF47384">
    <property type="entry name" value="Homodimeric domain of signal transducing histidine kinase"/>
    <property type="match status" value="1"/>
</dbReference>
<evidence type="ECO:0000256" key="2">
    <source>
        <dbReference type="ARBA" id="ARBA00012438"/>
    </source>
</evidence>
<gene>
    <name evidence="10" type="ORF">DL240_11350</name>
</gene>
<dbReference type="PANTHER" id="PTHR43065">
    <property type="entry name" value="SENSOR HISTIDINE KINASE"/>
    <property type="match status" value="1"/>
</dbReference>
<dbReference type="GO" id="GO:0000155">
    <property type="term" value="F:phosphorelay sensor kinase activity"/>
    <property type="evidence" value="ECO:0007669"/>
    <property type="project" value="InterPro"/>
</dbReference>
<evidence type="ECO:0000256" key="6">
    <source>
        <dbReference type="ARBA" id="ARBA00022777"/>
    </source>
</evidence>
<dbReference type="SUPFAM" id="SSF55781">
    <property type="entry name" value="GAF domain-like"/>
    <property type="match status" value="1"/>
</dbReference>
<evidence type="ECO:0000256" key="1">
    <source>
        <dbReference type="ARBA" id="ARBA00000085"/>
    </source>
</evidence>
<dbReference type="SMART" id="SM00065">
    <property type="entry name" value="GAF"/>
    <property type="match status" value="1"/>
</dbReference>
<keyword evidence="4" id="KW-0808">Transferase</keyword>
<reference evidence="10 11" key="1">
    <citation type="submission" date="2018-05" db="EMBL/GenBank/DDBJ databases">
        <title>Lujinxingia marina gen. nov. sp. nov., a new facultative anaerobic member of the class Deltaproteobacteria, and proposal of Lujinxingaceae fam. nov.</title>
        <authorList>
            <person name="Li C.-M."/>
        </authorList>
    </citation>
    <scope>NUCLEOTIDE SEQUENCE [LARGE SCALE GENOMIC DNA]</scope>
    <source>
        <strain evidence="10 11">B210</strain>
    </source>
</reference>
<evidence type="ECO:0000256" key="7">
    <source>
        <dbReference type="ARBA" id="ARBA00022840"/>
    </source>
</evidence>
<dbReference type="PANTHER" id="PTHR43065:SF10">
    <property type="entry name" value="PEROXIDE STRESS-ACTIVATED HISTIDINE KINASE MAK3"/>
    <property type="match status" value="1"/>
</dbReference>
<dbReference type="InterPro" id="IPR003661">
    <property type="entry name" value="HisK_dim/P_dom"/>
</dbReference>
<dbReference type="SUPFAM" id="SSF55874">
    <property type="entry name" value="ATPase domain of HSP90 chaperone/DNA topoisomerase II/histidine kinase"/>
    <property type="match status" value="1"/>
</dbReference>
<dbReference type="GO" id="GO:0005524">
    <property type="term" value="F:ATP binding"/>
    <property type="evidence" value="ECO:0007669"/>
    <property type="project" value="UniProtKB-KW"/>
</dbReference>
<keyword evidence="7" id="KW-0067">ATP-binding</keyword>
<dbReference type="Gene3D" id="1.10.287.130">
    <property type="match status" value="1"/>
</dbReference>
<protein>
    <recommendedName>
        <fullName evidence="2">histidine kinase</fullName>
        <ecNumber evidence="2">2.7.13.3</ecNumber>
    </recommendedName>
</protein>
<accession>A0A328C935</accession>
<keyword evidence="5" id="KW-0547">Nucleotide-binding</keyword>
<evidence type="ECO:0000259" key="9">
    <source>
        <dbReference type="PROSITE" id="PS50109"/>
    </source>
</evidence>
<evidence type="ECO:0000313" key="11">
    <source>
        <dbReference type="Proteomes" id="UP000249169"/>
    </source>
</evidence>
<comment type="catalytic activity">
    <reaction evidence="1">
        <text>ATP + protein L-histidine = ADP + protein N-phospho-L-histidine.</text>
        <dbReference type="EC" id="2.7.13.3"/>
    </reaction>
</comment>
<name>A0A328C935_9DELT</name>
<dbReference type="InterPro" id="IPR029016">
    <property type="entry name" value="GAF-like_dom_sf"/>
</dbReference>
<dbReference type="InterPro" id="IPR003018">
    <property type="entry name" value="GAF"/>
</dbReference>
<dbReference type="EMBL" id="QHKO01000004">
    <property type="protein sequence ID" value="RAL22435.1"/>
    <property type="molecule type" value="Genomic_DNA"/>
</dbReference>
<dbReference type="RefSeq" id="WP_111730007.1">
    <property type="nucleotide sequence ID" value="NZ_QHKO01000004.1"/>
</dbReference>
<dbReference type="InterPro" id="IPR004358">
    <property type="entry name" value="Sig_transdc_His_kin-like_C"/>
</dbReference>
<dbReference type="InterPro" id="IPR036097">
    <property type="entry name" value="HisK_dim/P_sf"/>
</dbReference>
<feature type="domain" description="Histidine kinase" evidence="9">
    <location>
        <begin position="199"/>
        <end position="426"/>
    </location>
</feature>
<dbReference type="EC" id="2.7.13.3" evidence="2"/>
<sequence>MGHREADQYARSGERLKALHRYEILGSEEEAEFDRLVRLAAHLMRAPMALISLVDRDRQWFKARVGLEVEETGLDASFCKFAILERRVMVVPDASCDERFCGYASVVGTPKLRFYAGAPLISEGGHRLGTICVLDVRPRAGLGEEEEHLLGELACAVVDALELRRMRRERPGRERARHETSQEMERLGRLAAMGAMAAGVGHEINNSLAYVLASMAFAQGLLERSVQDETRAPIEWQEELREVRGALEDASEGALRMRDIVRDLGALSRGEGQKEALDVVWLDESLELALRMARMYAEGCVELEVRVAKGIRVRATRSGLTQVLLNLLLNAIHAVMARESGPRRVQVRGEADEGRVALEVEDTGVGMGPEALSRVFELFFTTKGPEKGTGLGLPISLRLVQSFGGTLTLSSEAGLGTRVEITLLSV</sequence>
<dbReference type="Gene3D" id="3.30.450.40">
    <property type="match status" value="1"/>
</dbReference>
<evidence type="ECO:0000256" key="4">
    <source>
        <dbReference type="ARBA" id="ARBA00022679"/>
    </source>
</evidence>
<comment type="caution">
    <text evidence="10">The sequence shown here is derived from an EMBL/GenBank/DDBJ whole genome shotgun (WGS) entry which is preliminary data.</text>
</comment>
<dbReference type="InterPro" id="IPR003594">
    <property type="entry name" value="HATPase_dom"/>
</dbReference>
<organism evidence="10 11">
    <name type="scientific">Lujinxingia litoralis</name>
    <dbReference type="NCBI Taxonomy" id="2211119"/>
    <lineage>
        <taxon>Bacteria</taxon>
        <taxon>Deltaproteobacteria</taxon>
        <taxon>Bradymonadales</taxon>
        <taxon>Lujinxingiaceae</taxon>
        <taxon>Lujinxingia</taxon>
    </lineage>
</organism>
<evidence type="ECO:0000256" key="3">
    <source>
        <dbReference type="ARBA" id="ARBA00022553"/>
    </source>
</evidence>
<keyword evidence="8" id="KW-0902">Two-component regulatory system</keyword>
<dbReference type="SMART" id="SM00388">
    <property type="entry name" value="HisKA"/>
    <property type="match status" value="1"/>
</dbReference>
<evidence type="ECO:0000313" key="10">
    <source>
        <dbReference type="EMBL" id="RAL22435.1"/>
    </source>
</evidence>
<dbReference type="PRINTS" id="PR00344">
    <property type="entry name" value="BCTRLSENSOR"/>
</dbReference>
<dbReference type="PROSITE" id="PS50109">
    <property type="entry name" value="HIS_KIN"/>
    <property type="match status" value="1"/>
</dbReference>
<dbReference type="Pfam" id="PF01590">
    <property type="entry name" value="GAF"/>
    <property type="match status" value="1"/>
</dbReference>